<sequence length="384" mass="45634">MYFCHLPFRNCLSKNFRLAAGLTTHKFAQTFQTRRFATELISQVARKQLNSFINTLLDPQFSDHHLRKYLRTEDMRWCNEYCMGMVLTSMLKKKDPYISLLNYFEERILFMNLTDSIACSNLIKLFSKLDYVLTEEALLKLVDAVLHIKDEADSSKHISLFLFSIAKSHLTFLQKMTIFTKFEDLVVSRKYTFNSDDRGQLIFAFSKIITERSSDLLYFLINNTPFIEKSPEEILSILDAIQFTAVQNDHIILEKTEKFYIKYHPFLERVEYIKVVHSFSKRNYGSKELWEILQDCFFWFDYDDHSLGVVYSSFVRTNKTSDQFLRQIWPLIEERIGNFIEKHRGSIIYFMKKRNITSDQSYKDPQKTRATNDKNLVENEETEK</sequence>
<dbReference type="AlphaFoldDB" id="A0AAU9IRK1"/>
<proteinExistence type="predicted"/>
<name>A0AAU9IRK1_9CILI</name>
<protein>
    <submittedName>
        <fullName evidence="2">Uncharacterized protein</fullName>
    </submittedName>
</protein>
<dbReference type="Proteomes" id="UP001162131">
    <property type="component" value="Unassembled WGS sequence"/>
</dbReference>
<gene>
    <name evidence="2" type="ORF">BSTOLATCC_MIC15802</name>
</gene>
<keyword evidence="3" id="KW-1185">Reference proteome</keyword>
<evidence type="ECO:0000313" key="2">
    <source>
        <dbReference type="EMBL" id="CAG9316371.1"/>
    </source>
</evidence>
<accession>A0AAU9IRK1</accession>
<feature type="compositionally biased region" description="Basic and acidic residues" evidence="1">
    <location>
        <begin position="361"/>
        <end position="377"/>
    </location>
</feature>
<reference evidence="2" key="1">
    <citation type="submission" date="2021-09" db="EMBL/GenBank/DDBJ databases">
        <authorList>
            <consortium name="AG Swart"/>
            <person name="Singh M."/>
            <person name="Singh A."/>
            <person name="Seah K."/>
            <person name="Emmerich C."/>
        </authorList>
    </citation>
    <scope>NUCLEOTIDE SEQUENCE</scope>
    <source>
        <strain evidence="2">ATCC30299</strain>
    </source>
</reference>
<comment type="caution">
    <text evidence="2">The sequence shown here is derived from an EMBL/GenBank/DDBJ whole genome shotgun (WGS) entry which is preliminary data.</text>
</comment>
<evidence type="ECO:0000256" key="1">
    <source>
        <dbReference type="SAM" id="MobiDB-lite"/>
    </source>
</evidence>
<organism evidence="2 3">
    <name type="scientific">Blepharisma stoltei</name>
    <dbReference type="NCBI Taxonomy" id="1481888"/>
    <lineage>
        <taxon>Eukaryota</taxon>
        <taxon>Sar</taxon>
        <taxon>Alveolata</taxon>
        <taxon>Ciliophora</taxon>
        <taxon>Postciliodesmatophora</taxon>
        <taxon>Heterotrichea</taxon>
        <taxon>Heterotrichida</taxon>
        <taxon>Blepharismidae</taxon>
        <taxon>Blepharisma</taxon>
    </lineage>
</organism>
<evidence type="ECO:0000313" key="3">
    <source>
        <dbReference type="Proteomes" id="UP001162131"/>
    </source>
</evidence>
<dbReference type="EMBL" id="CAJZBQ010000015">
    <property type="protein sequence ID" value="CAG9316371.1"/>
    <property type="molecule type" value="Genomic_DNA"/>
</dbReference>
<feature type="region of interest" description="Disordered" evidence="1">
    <location>
        <begin position="360"/>
        <end position="384"/>
    </location>
</feature>